<name>A0A382ZIP3_9ZZZZ</name>
<organism evidence="1">
    <name type="scientific">marine metagenome</name>
    <dbReference type="NCBI Taxonomy" id="408172"/>
    <lineage>
        <taxon>unclassified sequences</taxon>
        <taxon>metagenomes</taxon>
        <taxon>ecological metagenomes</taxon>
    </lineage>
</organism>
<reference evidence="1" key="1">
    <citation type="submission" date="2018-05" db="EMBL/GenBank/DDBJ databases">
        <authorList>
            <person name="Lanie J.A."/>
            <person name="Ng W.-L."/>
            <person name="Kazmierczak K.M."/>
            <person name="Andrzejewski T.M."/>
            <person name="Davidsen T.M."/>
            <person name="Wayne K.J."/>
            <person name="Tettelin H."/>
            <person name="Glass J.I."/>
            <person name="Rusch D."/>
            <person name="Podicherti R."/>
            <person name="Tsui H.-C.T."/>
            <person name="Winkler M.E."/>
        </authorList>
    </citation>
    <scope>NUCLEOTIDE SEQUENCE</scope>
</reference>
<dbReference type="AlphaFoldDB" id="A0A382ZIP3"/>
<accession>A0A382ZIP3</accession>
<feature type="non-terminal residue" evidence="1">
    <location>
        <position position="1"/>
    </location>
</feature>
<sequence length="50" mass="5755">TAFRHQGMRYVAAAPLAPARPSIWSYSVETLTVIFKTRHSMMPGRVLQHW</sequence>
<dbReference type="EMBL" id="UINC01184053">
    <property type="protein sequence ID" value="SVD95089.1"/>
    <property type="molecule type" value="Genomic_DNA"/>
</dbReference>
<proteinExistence type="predicted"/>
<gene>
    <name evidence="1" type="ORF">METZ01_LOCUS447943</name>
</gene>
<evidence type="ECO:0000313" key="1">
    <source>
        <dbReference type="EMBL" id="SVD95089.1"/>
    </source>
</evidence>
<protein>
    <submittedName>
        <fullName evidence="1">Uncharacterized protein</fullName>
    </submittedName>
</protein>